<feature type="domain" description="Inverse autotransporter beta-domain" evidence="2">
    <location>
        <begin position="159"/>
        <end position="260"/>
    </location>
</feature>
<dbReference type="InterPro" id="IPR006626">
    <property type="entry name" value="PbH1"/>
</dbReference>
<keyword evidence="4" id="KW-1185">Reference proteome</keyword>
<name>A0A517P5J5_9PLAN</name>
<dbReference type="Gene3D" id="2.160.20.10">
    <property type="entry name" value="Single-stranded right-handed beta-helix, Pectin lyase-like"/>
    <property type="match status" value="1"/>
</dbReference>
<dbReference type="Proteomes" id="UP000318741">
    <property type="component" value="Chromosome"/>
</dbReference>
<evidence type="ECO:0000259" key="2">
    <source>
        <dbReference type="Pfam" id="PF11924"/>
    </source>
</evidence>
<dbReference type="Pfam" id="PF11924">
    <property type="entry name" value="IAT_beta"/>
    <property type="match status" value="1"/>
</dbReference>
<evidence type="ECO:0000256" key="1">
    <source>
        <dbReference type="SAM" id="MobiDB-lite"/>
    </source>
</evidence>
<reference evidence="3 4" key="1">
    <citation type="submission" date="2019-02" db="EMBL/GenBank/DDBJ databases">
        <title>Deep-cultivation of Planctomycetes and their phenomic and genomic characterization uncovers novel biology.</title>
        <authorList>
            <person name="Wiegand S."/>
            <person name="Jogler M."/>
            <person name="Boedeker C."/>
            <person name="Pinto D."/>
            <person name="Vollmers J."/>
            <person name="Rivas-Marin E."/>
            <person name="Kohn T."/>
            <person name="Peeters S.H."/>
            <person name="Heuer A."/>
            <person name="Rast P."/>
            <person name="Oberbeckmann S."/>
            <person name="Bunk B."/>
            <person name="Jeske O."/>
            <person name="Meyerdierks A."/>
            <person name="Storesund J.E."/>
            <person name="Kallscheuer N."/>
            <person name="Luecker S."/>
            <person name="Lage O.M."/>
            <person name="Pohl T."/>
            <person name="Merkel B.J."/>
            <person name="Hornburger P."/>
            <person name="Mueller R.-W."/>
            <person name="Bruemmer F."/>
            <person name="Labrenz M."/>
            <person name="Spormann A.M."/>
            <person name="Op den Camp H."/>
            <person name="Overmann J."/>
            <person name="Amann R."/>
            <person name="Jetten M.S.M."/>
            <person name="Mascher T."/>
            <person name="Medema M.H."/>
            <person name="Devos D.P."/>
            <person name="Kaster A.-K."/>
            <person name="Ovreas L."/>
            <person name="Rohde M."/>
            <person name="Galperin M.Y."/>
            <person name="Jogler C."/>
        </authorList>
    </citation>
    <scope>NUCLEOTIDE SEQUENCE [LARGE SCALE GENOMIC DNA]</scope>
    <source>
        <strain evidence="3 4">CA12</strain>
    </source>
</reference>
<dbReference type="SMART" id="SM00710">
    <property type="entry name" value="PbH1"/>
    <property type="match status" value="17"/>
</dbReference>
<dbReference type="KEGG" id="acaf:CA12_07250"/>
<accession>A0A517P5J5</accession>
<gene>
    <name evidence="3" type="ORF">CA12_07250</name>
</gene>
<dbReference type="InterPro" id="IPR024519">
    <property type="entry name" value="IAT_beta"/>
</dbReference>
<dbReference type="InterPro" id="IPR038177">
    <property type="entry name" value="IAT_beta_sf"/>
</dbReference>
<feature type="region of interest" description="Disordered" evidence="1">
    <location>
        <begin position="1"/>
        <end position="21"/>
    </location>
</feature>
<dbReference type="Gene3D" id="2.40.160.160">
    <property type="entry name" value="Inverse autotransporter, beta-domain"/>
    <property type="match status" value="1"/>
</dbReference>
<feature type="region of interest" description="Disordered" evidence="1">
    <location>
        <begin position="1558"/>
        <end position="1581"/>
    </location>
</feature>
<sequence length="1692" mass="173520">MQRATDRPRRLPASPGFLRPTRVGTVREGAAREGAAATVRRLSDALAQELNRAARQLTGAIGRKARAAGALAALAAPIGGVTPEALAQTGYGPPPAPAPGVVQFQPGPNPGYADPRQPFTEPNGQNPLFATPNVPFNVRGRVESNIGDGRGYEDGYTRGSAFFPWVTLDGNSLFFLDAGGFGSYDRGAGLNVGFGARRYLAGLNRIVGANAWFDLDSNFDNDVADSLDTDVSFTRFGLGLESIGELVTVRGNAYIPLNDSEVLFNSLSAPAFVGKNIALTETTVERLSYGGVEGEIGGPLPVLGTYGASGFVGAYVLAHDDANNVVGVSSRLDLRASEAVNVGAQLTSDDVFGTNVWLNFTLATPQGSWYDFMRTGWFQQPEVYNRMDDAVVRQHRAMTKDQLTRLQENLQNADGTDIMVCHIDPTAAGGDGSVENPYGSFSPLLSGNNCLDDNCDIVRVIASPGATTLVTDGPINLAANQQLLSSAERQFISAQFRGASARYELPGFTGGTRPTLQNGMTTPSYVIGLNDNNVVSGFTISGLGGNGLPIHDGIISVGDCEDLPADFNTLASHEAITSFNINRNTFLSVRDGVDIEHVGNGRGVFTGNTLTGNGVAGLGPGAPGFNISGAGFDVEAQGGSLTLIATENTITNFFGEDVNRDGVVGVGEDFAFPLTPTEGAGEVNEGFGIRVAALNGSTVNSLLADNTVTNNETGVSIEADGSTQVATLRGNTVSDNGGRTAGVQMLADSGANLTATLSDNTVQNNGLAPTAANLLRNNSFTPDLGSQILAQVDGDLTGTGGSTLSLNLQDNTISSTTAGSDMVLVEADGTVGTSSTVNFLAQGNDLTGRAPQLANVTGGVATSPYPERIGGMILDVQNATLNAQIGGLADGDGNTVTQAAGAGIAVLAAGGPATNVNLRIESNVVSDTAFDEVNIPITSVGGGGPTVPGQTGNSVLAADFDNVFVAQNNTNQLTPYQGDGIYVRVGGQANMNGAVINRNVVTGATPAGALGLGNLPGDGIQVTAAGSAVVTNLLIGDPGPPGGNGNVVTGNASGILVRRQDSATMDGTRIIDNVALGNAVAGLTLQGLGDATDEFDVTVANNNLSSNNRLITGVGFDDRAGLRVESGSNNVTRLNVVNNQIRSNGSDGILLTNSAIDGTLLRNPLTDVGTIVGSIANNDVANNASYGLHSVAVTGTLGLGGFDRAEALAANELFVEQNAIVGSGLAGVLLQGAGTMRFEDNLIAGNGSALPAGSGAGIDIEGNYFGLNFNRDIVQGNFGDGVEMVFNDPIFSYVRFTDLKVLDNADRGYDILNQGNAYSLVDISGTTTPSLADPTAGSVISGNGGEATYIVNTASTTQTQTGPTPEPSGLSVAALQDGNEDHGLERDGAFQGTAPRLKLLYENNLVTNNGQAGTFDSNGLVIRVGTSDGGGGTGDTGGFASNVYTATAGTPPGTSGDVFFDNFDLGRGGVAAIVQSNTFAANAGTQVLFEGFTSTVDPPNTTFGTGGEPTGPITSYESDPKSRLDLVFNDNVLTSNSGIVLDGADTVGAWYDNADPAKSRPFDNDNNGATPFTPGQFPNNVDRTRRRNAQRQDIPPGAVATNGVDNSAFAYPLVGFGESTFRVNSADPGLVSPVTGELLVPGLNGSGTNTINGGAVTNDFAFGLISNSIRVGTVPGEDGVQGGSSDFVWNLE</sequence>
<protein>
    <recommendedName>
        <fullName evidence="2">Inverse autotransporter beta-domain domain-containing protein</fullName>
    </recommendedName>
</protein>
<proteinExistence type="predicted"/>
<dbReference type="EMBL" id="CP036265">
    <property type="protein sequence ID" value="QDT14648.1"/>
    <property type="molecule type" value="Genomic_DNA"/>
</dbReference>
<dbReference type="InterPro" id="IPR012334">
    <property type="entry name" value="Pectin_lyas_fold"/>
</dbReference>
<organism evidence="3 4">
    <name type="scientific">Alienimonas californiensis</name>
    <dbReference type="NCBI Taxonomy" id="2527989"/>
    <lineage>
        <taxon>Bacteria</taxon>
        <taxon>Pseudomonadati</taxon>
        <taxon>Planctomycetota</taxon>
        <taxon>Planctomycetia</taxon>
        <taxon>Planctomycetales</taxon>
        <taxon>Planctomycetaceae</taxon>
        <taxon>Alienimonas</taxon>
    </lineage>
</organism>
<evidence type="ECO:0000313" key="4">
    <source>
        <dbReference type="Proteomes" id="UP000318741"/>
    </source>
</evidence>
<evidence type="ECO:0000313" key="3">
    <source>
        <dbReference type="EMBL" id="QDT14648.1"/>
    </source>
</evidence>